<evidence type="ECO:0000256" key="6">
    <source>
        <dbReference type="SAM" id="MobiDB-lite"/>
    </source>
</evidence>
<dbReference type="PROSITE" id="PS00028">
    <property type="entry name" value="ZINC_FINGER_C2H2_1"/>
    <property type="match status" value="2"/>
</dbReference>
<feature type="region of interest" description="Disordered" evidence="6">
    <location>
        <begin position="334"/>
        <end position="369"/>
    </location>
</feature>
<evidence type="ECO:0000256" key="5">
    <source>
        <dbReference type="PROSITE-ProRule" id="PRU00042"/>
    </source>
</evidence>
<accession>A0A9P4MSY1</accession>
<dbReference type="InterPro" id="IPR036236">
    <property type="entry name" value="Znf_C2H2_sf"/>
</dbReference>
<evidence type="ECO:0000259" key="7">
    <source>
        <dbReference type="PROSITE" id="PS50157"/>
    </source>
</evidence>
<dbReference type="Proteomes" id="UP000799536">
    <property type="component" value="Unassembled WGS sequence"/>
</dbReference>
<dbReference type="PROSITE" id="PS50157">
    <property type="entry name" value="ZINC_FINGER_C2H2_2"/>
    <property type="match status" value="3"/>
</dbReference>
<name>A0A9P4MSY1_9PLEO</name>
<dbReference type="Pfam" id="PF00096">
    <property type="entry name" value="zf-C2H2"/>
    <property type="match status" value="2"/>
</dbReference>
<reference evidence="8" key="1">
    <citation type="journal article" date="2020" name="Stud. Mycol.">
        <title>101 Dothideomycetes genomes: a test case for predicting lifestyles and emergence of pathogens.</title>
        <authorList>
            <person name="Haridas S."/>
            <person name="Albert R."/>
            <person name="Binder M."/>
            <person name="Bloem J."/>
            <person name="Labutti K."/>
            <person name="Salamov A."/>
            <person name="Andreopoulos B."/>
            <person name="Baker S."/>
            <person name="Barry K."/>
            <person name="Bills G."/>
            <person name="Bluhm B."/>
            <person name="Cannon C."/>
            <person name="Castanera R."/>
            <person name="Culley D."/>
            <person name="Daum C."/>
            <person name="Ezra D."/>
            <person name="Gonzalez J."/>
            <person name="Henrissat B."/>
            <person name="Kuo A."/>
            <person name="Liang C."/>
            <person name="Lipzen A."/>
            <person name="Lutzoni F."/>
            <person name="Magnuson J."/>
            <person name="Mondo S."/>
            <person name="Nolan M."/>
            <person name="Ohm R."/>
            <person name="Pangilinan J."/>
            <person name="Park H.-J."/>
            <person name="Ramirez L."/>
            <person name="Alfaro M."/>
            <person name="Sun H."/>
            <person name="Tritt A."/>
            <person name="Yoshinaga Y."/>
            <person name="Zwiers L.-H."/>
            <person name="Turgeon B."/>
            <person name="Goodwin S."/>
            <person name="Spatafora J."/>
            <person name="Crous P."/>
            <person name="Grigoriev I."/>
        </authorList>
    </citation>
    <scope>NUCLEOTIDE SEQUENCE</scope>
    <source>
        <strain evidence="8">ATCC 74209</strain>
    </source>
</reference>
<keyword evidence="1" id="KW-0479">Metal-binding</keyword>
<protein>
    <recommendedName>
        <fullName evidence="7">C2H2-type domain-containing protein</fullName>
    </recommendedName>
</protein>
<proteinExistence type="predicted"/>
<evidence type="ECO:0000256" key="1">
    <source>
        <dbReference type="ARBA" id="ARBA00022723"/>
    </source>
</evidence>
<feature type="domain" description="C2H2-type" evidence="7">
    <location>
        <begin position="252"/>
        <end position="279"/>
    </location>
</feature>
<dbReference type="PANTHER" id="PTHR24379:SF121">
    <property type="entry name" value="C2H2-TYPE DOMAIN-CONTAINING PROTEIN"/>
    <property type="match status" value="1"/>
</dbReference>
<evidence type="ECO:0000313" key="8">
    <source>
        <dbReference type="EMBL" id="KAF2204654.1"/>
    </source>
</evidence>
<keyword evidence="4" id="KW-0862">Zinc</keyword>
<keyword evidence="3 5" id="KW-0863">Zinc-finger</keyword>
<dbReference type="PANTHER" id="PTHR24379">
    <property type="entry name" value="KRAB AND ZINC FINGER DOMAIN-CONTAINING"/>
    <property type="match status" value="1"/>
</dbReference>
<keyword evidence="2" id="KW-0677">Repeat</keyword>
<dbReference type="SUPFAM" id="SSF57667">
    <property type="entry name" value="beta-beta-alpha zinc fingers"/>
    <property type="match status" value="1"/>
</dbReference>
<keyword evidence="9" id="KW-1185">Reference proteome</keyword>
<organism evidence="8 9">
    <name type="scientific">Delitschia confertaspora ATCC 74209</name>
    <dbReference type="NCBI Taxonomy" id="1513339"/>
    <lineage>
        <taxon>Eukaryota</taxon>
        <taxon>Fungi</taxon>
        <taxon>Dikarya</taxon>
        <taxon>Ascomycota</taxon>
        <taxon>Pezizomycotina</taxon>
        <taxon>Dothideomycetes</taxon>
        <taxon>Pleosporomycetidae</taxon>
        <taxon>Pleosporales</taxon>
        <taxon>Delitschiaceae</taxon>
        <taxon>Delitschia</taxon>
    </lineage>
</organism>
<evidence type="ECO:0000313" key="9">
    <source>
        <dbReference type="Proteomes" id="UP000799536"/>
    </source>
</evidence>
<sequence>MYKTRLENEFVDSGIGNTVDPISYGSLETKDDFSLVSPETTSDHTTSYPTKSGHYWPRLGLEDTGLSYKGDSYIPPPVLPWNSGLDTPWLLDEGFLGKGEIGEYSCSSAGYETGLTTCSSLYSHEFSPPWPQTSISPNSLLQTSTLMMPPYLPSFQSFGGVQSQMRQMPSDASIVGSPHNLAAPEFKIHDPLASHLWTPLQLCLSTGPTSTYAEAYHNSALNVPGKEEEQNDYDSGPISITHSSPTVPLSAYACNKCPRQFRLACDLRKHQVTHCKDSERLYPCDDCAARFYYSKDLMRHRRTRHPSGNINKMFQCTVVGCEKQYLRRDRVLRHEKKHHPSSFKKDSTPPLPQPNDRTNISIKPRSEGV</sequence>
<evidence type="ECO:0000256" key="4">
    <source>
        <dbReference type="ARBA" id="ARBA00022833"/>
    </source>
</evidence>
<dbReference type="EMBL" id="ML993871">
    <property type="protein sequence ID" value="KAF2204654.1"/>
    <property type="molecule type" value="Genomic_DNA"/>
</dbReference>
<evidence type="ECO:0000256" key="3">
    <source>
        <dbReference type="ARBA" id="ARBA00022771"/>
    </source>
</evidence>
<dbReference type="InterPro" id="IPR013087">
    <property type="entry name" value="Znf_C2H2_type"/>
</dbReference>
<dbReference type="Gene3D" id="3.30.160.60">
    <property type="entry name" value="Classic Zinc Finger"/>
    <property type="match status" value="1"/>
</dbReference>
<feature type="domain" description="C2H2-type" evidence="7">
    <location>
        <begin position="282"/>
        <end position="310"/>
    </location>
</feature>
<dbReference type="OrthoDB" id="8922241at2759"/>
<feature type="domain" description="C2H2-type" evidence="7">
    <location>
        <begin position="314"/>
        <end position="338"/>
    </location>
</feature>
<gene>
    <name evidence="8" type="ORF">GQ43DRAFT_478022</name>
</gene>
<dbReference type="SMART" id="SM00355">
    <property type="entry name" value="ZnF_C2H2"/>
    <property type="match status" value="3"/>
</dbReference>
<comment type="caution">
    <text evidence="8">The sequence shown here is derived from an EMBL/GenBank/DDBJ whole genome shotgun (WGS) entry which is preliminary data.</text>
</comment>
<dbReference type="GO" id="GO:0008270">
    <property type="term" value="F:zinc ion binding"/>
    <property type="evidence" value="ECO:0007669"/>
    <property type="project" value="UniProtKB-KW"/>
</dbReference>
<dbReference type="AlphaFoldDB" id="A0A9P4MSY1"/>
<evidence type="ECO:0000256" key="2">
    <source>
        <dbReference type="ARBA" id="ARBA00022737"/>
    </source>
</evidence>